<reference evidence="1 2" key="1">
    <citation type="journal article" date="2018" name="Nat. Ecol. Evol.">
        <title>Pezizomycetes genomes reveal the molecular basis of ectomycorrhizal truffle lifestyle.</title>
        <authorList>
            <person name="Murat C."/>
            <person name="Payen T."/>
            <person name="Noel B."/>
            <person name="Kuo A."/>
            <person name="Morin E."/>
            <person name="Chen J."/>
            <person name="Kohler A."/>
            <person name="Krizsan K."/>
            <person name="Balestrini R."/>
            <person name="Da Silva C."/>
            <person name="Montanini B."/>
            <person name="Hainaut M."/>
            <person name="Levati E."/>
            <person name="Barry K.W."/>
            <person name="Belfiori B."/>
            <person name="Cichocki N."/>
            <person name="Clum A."/>
            <person name="Dockter R.B."/>
            <person name="Fauchery L."/>
            <person name="Guy J."/>
            <person name="Iotti M."/>
            <person name="Le Tacon F."/>
            <person name="Lindquist E.A."/>
            <person name="Lipzen A."/>
            <person name="Malagnac F."/>
            <person name="Mello A."/>
            <person name="Molinier V."/>
            <person name="Miyauchi S."/>
            <person name="Poulain J."/>
            <person name="Riccioni C."/>
            <person name="Rubini A."/>
            <person name="Sitrit Y."/>
            <person name="Splivallo R."/>
            <person name="Traeger S."/>
            <person name="Wang M."/>
            <person name="Zifcakova L."/>
            <person name="Wipf D."/>
            <person name="Zambonelli A."/>
            <person name="Paolocci F."/>
            <person name="Nowrousian M."/>
            <person name="Ottonello S."/>
            <person name="Baldrian P."/>
            <person name="Spatafora J.W."/>
            <person name="Henrissat B."/>
            <person name="Nagy L.G."/>
            <person name="Aury J.M."/>
            <person name="Wincker P."/>
            <person name="Grigoriev I.V."/>
            <person name="Bonfante P."/>
            <person name="Martin F.M."/>
        </authorList>
    </citation>
    <scope>NUCLEOTIDE SEQUENCE [LARGE SCALE GENOMIC DNA]</scope>
    <source>
        <strain evidence="1 2">120613-1</strain>
    </source>
</reference>
<dbReference type="EMBL" id="ML120506">
    <property type="protein sequence ID" value="RPA91063.1"/>
    <property type="molecule type" value="Genomic_DNA"/>
</dbReference>
<sequence>MICHPPSDAGLPGACSSPALPSVALLSTASQVIQAGAITTTSRAWEPQISVEISGLMNAIQKHGPVRIVQAHMQGLTKAEKALHIVDMLNLHQQQREVLAVIVSHLWDTYLVPEKLWEHYEGGESHFKEDISYDEFIAPTLTSAKASKGQKERHISCLESKWGAGWEKTIDVHSDHPSVLSEHYL</sequence>
<evidence type="ECO:0000313" key="2">
    <source>
        <dbReference type="Proteomes" id="UP000276215"/>
    </source>
</evidence>
<evidence type="ECO:0000313" key="1">
    <source>
        <dbReference type="EMBL" id="RPA91063.1"/>
    </source>
</evidence>
<organism evidence="1 2">
    <name type="scientific">Choiromyces venosus 120613-1</name>
    <dbReference type="NCBI Taxonomy" id="1336337"/>
    <lineage>
        <taxon>Eukaryota</taxon>
        <taxon>Fungi</taxon>
        <taxon>Dikarya</taxon>
        <taxon>Ascomycota</taxon>
        <taxon>Pezizomycotina</taxon>
        <taxon>Pezizomycetes</taxon>
        <taxon>Pezizales</taxon>
        <taxon>Tuberaceae</taxon>
        <taxon>Choiromyces</taxon>
    </lineage>
</organism>
<proteinExistence type="predicted"/>
<dbReference type="Proteomes" id="UP000276215">
    <property type="component" value="Unassembled WGS sequence"/>
</dbReference>
<dbReference type="AlphaFoldDB" id="A0A3N4IY17"/>
<keyword evidence="2" id="KW-1185">Reference proteome</keyword>
<protein>
    <submittedName>
        <fullName evidence="1">Uncharacterized protein</fullName>
    </submittedName>
</protein>
<gene>
    <name evidence="1" type="ORF">L873DRAFT_1872448</name>
</gene>
<name>A0A3N4IY17_9PEZI</name>
<accession>A0A3N4IY17</accession>
<dbReference type="OrthoDB" id="5462258at2759"/>